<evidence type="ECO:0000313" key="4">
    <source>
        <dbReference type="EMBL" id="KRL89704.1"/>
    </source>
</evidence>
<evidence type="ECO:0000256" key="2">
    <source>
        <dbReference type="ARBA" id="ARBA00022679"/>
    </source>
</evidence>
<dbReference type="Gene3D" id="3.90.550.10">
    <property type="entry name" value="Spore Coat Polysaccharide Biosynthesis Protein SpsA, Chain A"/>
    <property type="match status" value="1"/>
</dbReference>
<proteinExistence type="predicted"/>
<sequence>MDEKLSIIIPAHNCEATLRQAVASIYDDLSTEQAAMIQTIIVENGSQDQTPQVAQQIAKVYPQVCLTHSQPGVSKARNQGLKVATGQALLFLDADDYFKPDMVKQVLEHEVKADLLIYSFESGKALKRLFDQAILYQQADKEQLIATMLENPTNYLTVWGKVFRRQLILDHQLFFNEDLRFSEDSLFVLQYLLVAQTALGLPTVLYHYNRAENSAVRSFDEEKVAAYLQALKVVNKLIQTSLPDVLPSFYIYGLMQVNLIGVHGIYDAKNSAAGAVKKAQLRAVVQDPIVAKCLRRTPLTRMRTPKFAAIILLKLHCYALAGKVFALRSRAK</sequence>
<dbReference type="GO" id="GO:0016757">
    <property type="term" value="F:glycosyltransferase activity"/>
    <property type="evidence" value="ECO:0007669"/>
    <property type="project" value="UniProtKB-KW"/>
</dbReference>
<feature type="domain" description="Glycosyltransferase 2-like" evidence="3">
    <location>
        <begin position="6"/>
        <end position="166"/>
    </location>
</feature>
<dbReference type="AlphaFoldDB" id="A0A0R1UFF1"/>
<dbReference type="RefSeq" id="WP_056954790.1">
    <property type="nucleotide sequence ID" value="NZ_AZFK01000042.1"/>
</dbReference>
<keyword evidence="1" id="KW-0328">Glycosyltransferase</keyword>
<protein>
    <submittedName>
        <fullName evidence="4">Glycosyltransferase</fullName>
    </submittedName>
</protein>
<dbReference type="InterPro" id="IPR001173">
    <property type="entry name" value="Glyco_trans_2-like"/>
</dbReference>
<dbReference type="PANTHER" id="PTHR22916:SF51">
    <property type="entry name" value="GLYCOSYLTRANSFERASE EPSH-RELATED"/>
    <property type="match status" value="1"/>
</dbReference>
<dbReference type="EMBL" id="AZFK01000042">
    <property type="protein sequence ID" value="KRL89704.1"/>
    <property type="molecule type" value="Genomic_DNA"/>
</dbReference>
<name>A0A0R1UFF1_9LACO</name>
<dbReference type="Pfam" id="PF00535">
    <property type="entry name" value="Glycos_transf_2"/>
    <property type="match status" value="1"/>
</dbReference>
<keyword evidence="2 4" id="KW-0808">Transferase</keyword>
<evidence type="ECO:0000256" key="1">
    <source>
        <dbReference type="ARBA" id="ARBA00022676"/>
    </source>
</evidence>
<dbReference type="PATRIC" id="fig|1423760.3.peg.1616"/>
<accession>A0A0R1UFF1</accession>
<evidence type="ECO:0000259" key="3">
    <source>
        <dbReference type="Pfam" id="PF00535"/>
    </source>
</evidence>
<dbReference type="CDD" id="cd00761">
    <property type="entry name" value="Glyco_tranf_GTA_type"/>
    <property type="match status" value="1"/>
</dbReference>
<dbReference type="SUPFAM" id="SSF53448">
    <property type="entry name" value="Nucleotide-diphospho-sugar transferases"/>
    <property type="match status" value="1"/>
</dbReference>
<dbReference type="InterPro" id="IPR029044">
    <property type="entry name" value="Nucleotide-diphossugar_trans"/>
</dbReference>
<evidence type="ECO:0000313" key="5">
    <source>
        <dbReference type="Proteomes" id="UP000050816"/>
    </source>
</evidence>
<reference evidence="4 5" key="1">
    <citation type="journal article" date="2015" name="Genome Announc.">
        <title>Expanding the biotechnology potential of lactobacilli through comparative genomics of 213 strains and associated genera.</title>
        <authorList>
            <person name="Sun Z."/>
            <person name="Harris H.M."/>
            <person name="McCann A."/>
            <person name="Guo C."/>
            <person name="Argimon S."/>
            <person name="Zhang W."/>
            <person name="Yang X."/>
            <person name="Jeffery I.B."/>
            <person name="Cooney J.C."/>
            <person name="Kagawa T.F."/>
            <person name="Liu W."/>
            <person name="Song Y."/>
            <person name="Salvetti E."/>
            <person name="Wrobel A."/>
            <person name="Rasinkangas P."/>
            <person name="Parkhill J."/>
            <person name="Rea M.C."/>
            <person name="O'Sullivan O."/>
            <person name="Ritari J."/>
            <person name="Douillard F.P."/>
            <person name="Paul Ross R."/>
            <person name="Yang R."/>
            <person name="Briner A.E."/>
            <person name="Felis G.E."/>
            <person name="de Vos W.M."/>
            <person name="Barrangou R."/>
            <person name="Klaenhammer T.R."/>
            <person name="Caufield P.W."/>
            <person name="Cui Y."/>
            <person name="Zhang H."/>
            <person name="O'Toole P.W."/>
        </authorList>
    </citation>
    <scope>NUCLEOTIDE SEQUENCE [LARGE SCALE GENOMIC DNA]</scope>
    <source>
        <strain evidence="4 5">DSM 15946</strain>
    </source>
</reference>
<dbReference type="Proteomes" id="UP000050816">
    <property type="component" value="Unassembled WGS sequence"/>
</dbReference>
<comment type="caution">
    <text evidence="4">The sequence shown here is derived from an EMBL/GenBank/DDBJ whole genome shotgun (WGS) entry which is preliminary data.</text>
</comment>
<gene>
    <name evidence="4" type="ORF">FC43_GL001544</name>
</gene>
<organism evidence="4 5">
    <name type="scientific">Limosilactobacillus ingluviei DSM 15946</name>
    <dbReference type="NCBI Taxonomy" id="1423760"/>
    <lineage>
        <taxon>Bacteria</taxon>
        <taxon>Bacillati</taxon>
        <taxon>Bacillota</taxon>
        <taxon>Bacilli</taxon>
        <taxon>Lactobacillales</taxon>
        <taxon>Lactobacillaceae</taxon>
        <taxon>Limosilactobacillus</taxon>
    </lineage>
</organism>
<dbReference type="PANTHER" id="PTHR22916">
    <property type="entry name" value="GLYCOSYLTRANSFERASE"/>
    <property type="match status" value="1"/>
</dbReference>